<keyword evidence="1" id="KW-0812">Transmembrane</keyword>
<organism evidence="2 3">
    <name type="scientific">Nesterenkonia salmonea</name>
    <dbReference type="NCBI Taxonomy" id="1804987"/>
    <lineage>
        <taxon>Bacteria</taxon>
        <taxon>Bacillati</taxon>
        <taxon>Actinomycetota</taxon>
        <taxon>Actinomycetes</taxon>
        <taxon>Micrococcales</taxon>
        <taxon>Micrococcaceae</taxon>
        <taxon>Nesterenkonia</taxon>
    </lineage>
</organism>
<comment type="caution">
    <text evidence="2">The sequence shown here is derived from an EMBL/GenBank/DDBJ whole genome shotgun (WGS) entry which is preliminary data.</text>
</comment>
<keyword evidence="1" id="KW-0472">Membrane</keyword>
<dbReference type="AlphaFoldDB" id="A0A5R9BB03"/>
<gene>
    <name evidence="2" type="ORF">FEF26_07330</name>
</gene>
<dbReference type="RefSeq" id="WP_138252891.1">
    <property type="nucleotide sequence ID" value="NZ_VAVZ01000017.1"/>
</dbReference>
<keyword evidence="1" id="KW-1133">Transmembrane helix</keyword>
<sequence>MKRRGNVIDSAAEQLVNIDNANYADERERSVYLEAQAFGMQLSFLMCWLGALVVAATGHVGASLALIVAPVVPALGAQWFAARRGVSTYRILACGPLTKTLGWVCIQALLLFGTCAALVYRAYYGQGLWHMTVTFEVVGEELQNALTVGAILGLGLAAPLTVIIVLGIIISQRRQEIRERESGEADDHQSGLATITRSRLVPATGVFVAVLSVVPLIIAEADGFTILLAVAGVLYGAVLVGFHKKSRTTY</sequence>
<reference evidence="2 3" key="1">
    <citation type="submission" date="2019-05" db="EMBL/GenBank/DDBJ databases">
        <title>Nesterenkonia sp. GY074 isolated from the Southern Atlantic Ocean.</title>
        <authorList>
            <person name="Zhang G."/>
        </authorList>
    </citation>
    <scope>NUCLEOTIDE SEQUENCE [LARGE SCALE GENOMIC DNA]</scope>
    <source>
        <strain evidence="2 3">GY074</strain>
    </source>
</reference>
<proteinExistence type="predicted"/>
<dbReference type="Proteomes" id="UP000310458">
    <property type="component" value="Unassembled WGS sequence"/>
</dbReference>
<evidence type="ECO:0000313" key="3">
    <source>
        <dbReference type="Proteomes" id="UP000310458"/>
    </source>
</evidence>
<dbReference type="OrthoDB" id="5116131at2"/>
<feature type="transmembrane region" description="Helical" evidence="1">
    <location>
        <begin position="224"/>
        <end position="242"/>
    </location>
</feature>
<feature type="transmembrane region" description="Helical" evidence="1">
    <location>
        <begin position="62"/>
        <end position="81"/>
    </location>
</feature>
<feature type="transmembrane region" description="Helical" evidence="1">
    <location>
        <begin position="37"/>
        <end position="56"/>
    </location>
</feature>
<evidence type="ECO:0000313" key="2">
    <source>
        <dbReference type="EMBL" id="TLP97410.1"/>
    </source>
</evidence>
<protein>
    <submittedName>
        <fullName evidence="2">Uncharacterized protein</fullName>
    </submittedName>
</protein>
<feature type="transmembrane region" description="Helical" evidence="1">
    <location>
        <begin position="101"/>
        <end position="124"/>
    </location>
</feature>
<keyword evidence="3" id="KW-1185">Reference proteome</keyword>
<name>A0A5R9BB03_9MICC</name>
<feature type="transmembrane region" description="Helical" evidence="1">
    <location>
        <begin position="200"/>
        <end position="218"/>
    </location>
</feature>
<evidence type="ECO:0000256" key="1">
    <source>
        <dbReference type="SAM" id="Phobius"/>
    </source>
</evidence>
<feature type="transmembrane region" description="Helical" evidence="1">
    <location>
        <begin position="144"/>
        <end position="170"/>
    </location>
</feature>
<accession>A0A5R9BB03</accession>
<dbReference type="EMBL" id="VAVZ01000017">
    <property type="protein sequence ID" value="TLP97410.1"/>
    <property type="molecule type" value="Genomic_DNA"/>
</dbReference>